<sequence length="98" mass="10933">MKLTGRIVRKRAYFDSEDRNINCITFLEIDDGVVVNGDKIKIIPILSEDSQIPQAVGESVEVEGEIQFKQIVTSSGKRNSSLMPILQPNRINKVSETA</sequence>
<evidence type="ECO:0000313" key="2">
    <source>
        <dbReference type="Proteomes" id="UP000593802"/>
    </source>
</evidence>
<dbReference type="KEGG" id="eff:skT53_13490"/>
<name>A0A7I8D8C2_9BACL</name>
<evidence type="ECO:0008006" key="3">
    <source>
        <dbReference type="Google" id="ProtNLM"/>
    </source>
</evidence>
<keyword evidence="2" id="KW-1185">Reference proteome</keyword>
<organism evidence="1 2">
    <name type="scientific">Effusibacillus dendaii</name>
    <dbReference type="NCBI Taxonomy" id="2743772"/>
    <lineage>
        <taxon>Bacteria</taxon>
        <taxon>Bacillati</taxon>
        <taxon>Bacillota</taxon>
        <taxon>Bacilli</taxon>
        <taxon>Bacillales</taxon>
        <taxon>Alicyclobacillaceae</taxon>
        <taxon>Effusibacillus</taxon>
    </lineage>
</organism>
<protein>
    <recommendedName>
        <fullName evidence="3">Single-stranded DNA-binding protein</fullName>
    </recommendedName>
</protein>
<reference evidence="1 2" key="1">
    <citation type="submission" date="2020-08" db="EMBL/GenBank/DDBJ databases">
        <title>Complete Genome Sequence of Effusibacillus dendaii Strain skT53, Isolated from Farmland soil.</title>
        <authorList>
            <person name="Konishi T."/>
            <person name="Kawasaki H."/>
        </authorList>
    </citation>
    <scope>NUCLEOTIDE SEQUENCE [LARGE SCALE GENOMIC DNA]</scope>
    <source>
        <strain evidence="2">skT53</strain>
    </source>
</reference>
<evidence type="ECO:0000313" key="1">
    <source>
        <dbReference type="EMBL" id="BCJ86364.1"/>
    </source>
</evidence>
<dbReference type="EMBL" id="AP023366">
    <property type="protein sequence ID" value="BCJ86364.1"/>
    <property type="molecule type" value="Genomic_DNA"/>
</dbReference>
<proteinExistence type="predicted"/>
<dbReference type="AlphaFoldDB" id="A0A7I8D8C2"/>
<dbReference type="RefSeq" id="WP_200760375.1">
    <property type="nucleotide sequence ID" value="NZ_AP023366.1"/>
</dbReference>
<accession>A0A7I8D8C2</accession>
<dbReference type="Proteomes" id="UP000593802">
    <property type="component" value="Chromosome"/>
</dbReference>
<gene>
    <name evidence="1" type="ORF">skT53_13490</name>
</gene>